<gene>
    <name evidence="2" type="ORF">KIPB_015931</name>
</gene>
<evidence type="ECO:0000256" key="1">
    <source>
        <dbReference type="PROSITE-ProRule" id="PRU10141"/>
    </source>
</evidence>
<dbReference type="Proteomes" id="UP000265618">
    <property type="component" value="Unassembled WGS sequence"/>
</dbReference>
<dbReference type="EMBL" id="BDIP01009304">
    <property type="protein sequence ID" value="GIQ92262.1"/>
    <property type="molecule type" value="Genomic_DNA"/>
</dbReference>
<keyword evidence="1" id="KW-0067">ATP-binding</keyword>
<dbReference type="InterPro" id="IPR017441">
    <property type="entry name" value="Protein_kinase_ATP_BS"/>
</dbReference>
<keyword evidence="3" id="KW-1185">Reference proteome</keyword>
<feature type="non-terminal residue" evidence="2">
    <location>
        <position position="59"/>
    </location>
</feature>
<dbReference type="GO" id="GO:0005524">
    <property type="term" value="F:ATP binding"/>
    <property type="evidence" value="ECO:0007669"/>
    <property type="project" value="UniProtKB-UniRule"/>
</dbReference>
<evidence type="ECO:0008006" key="4">
    <source>
        <dbReference type="Google" id="ProtNLM"/>
    </source>
</evidence>
<feature type="binding site" evidence="1">
    <location>
        <position position="38"/>
    </location>
    <ligand>
        <name>ATP</name>
        <dbReference type="ChEBI" id="CHEBI:30616"/>
    </ligand>
</feature>
<evidence type="ECO:0000313" key="2">
    <source>
        <dbReference type="EMBL" id="GIQ92262.1"/>
    </source>
</evidence>
<keyword evidence="1" id="KW-0547">Nucleotide-binding</keyword>
<name>A0A9K3GR03_9EUKA</name>
<protein>
    <recommendedName>
        <fullName evidence="4">Protein kinase domain-containing protein</fullName>
    </recommendedName>
</protein>
<dbReference type="PROSITE" id="PS00107">
    <property type="entry name" value="PROTEIN_KINASE_ATP"/>
    <property type="match status" value="1"/>
</dbReference>
<accession>A0A9K3GR03</accession>
<sequence>VVLDPKERFKKWKVVGGGTYGDVYVCYDTSTNQKVALKRFKIHAVDDGITLSLSLSLHP</sequence>
<dbReference type="Gene3D" id="3.30.200.20">
    <property type="entry name" value="Phosphorylase Kinase, domain 1"/>
    <property type="match status" value="1"/>
</dbReference>
<dbReference type="SUPFAM" id="SSF56112">
    <property type="entry name" value="Protein kinase-like (PK-like)"/>
    <property type="match status" value="1"/>
</dbReference>
<dbReference type="InterPro" id="IPR011009">
    <property type="entry name" value="Kinase-like_dom_sf"/>
</dbReference>
<organism evidence="2 3">
    <name type="scientific">Kipferlia bialata</name>
    <dbReference type="NCBI Taxonomy" id="797122"/>
    <lineage>
        <taxon>Eukaryota</taxon>
        <taxon>Metamonada</taxon>
        <taxon>Carpediemonas-like organisms</taxon>
        <taxon>Kipferlia</taxon>
    </lineage>
</organism>
<evidence type="ECO:0000313" key="3">
    <source>
        <dbReference type="Proteomes" id="UP000265618"/>
    </source>
</evidence>
<proteinExistence type="predicted"/>
<feature type="non-terminal residue" evidence="2">
    <location>
        <position position="1"/>
    </location>
</feature>
<reference evidence="2 3" key="1">
    <citation type="journal article" date="2018" name="PLoS ONE">
        <title>The draft genome of Kipferlia bialata reveals reductive genome evolution in fornicate parasites.</title>
        <authorList>
            <person name="Tanifuji G."/>
            <person name="Takabayashi S."/>
            <person name="Kume K."/>
            <person name="Takagi M."/>
            <person name="Nakayama T."/>
            <person name="Kamikawa R."/>
            <person name="Inagaki Y."/>
            <person name="Hashimoto T."/>
        </authorList>
    </citation>
    <scope>NUCLEOTIDE SEQUENCE [LARGE SCALE GENOMIC DNA]</scope>
    <source>
        <strain evidence="2">NY0173</strain>
    </source>
</reference>
<comment type="caution">
    <text evidence="2">The sequence shown here is derived from an EMBL/GenBank/DDBJ whole genome shotgun (WGS) entry which is preliminary data.</text>
</comment>
<dbReference type="AlphaFoldDB" id="A0A9K3GR03"/>